<reference evidence="1 2" key="1">
    <citation type="submission" date="2016-10" db="EMBL/GenBank/DDBJ databases">
        <title>Evaluation of Human, Veterinary and Environmental Mycobacterium chelonae Isolates by Core Genome Phylogenomic Analysis, Targeted Gene Comparison, and Anti-microbial Susceptibility Patterns: A Tale of Mistaken Identities.</title>
        <authorList>
            <person name="Fogelson S.B."/>
            <person name="Camus A.C."/>
            <person name="Lorenz W."/>
            <person name="Vasireddy R."/>
            <person name="Vasireddy S."/>
            <person name="Smith T."/>
            <person name="Brown-Elliott B.A."/>
            <person name="Wallace R.J.Jr."/>
            <person name="Hasan N.A."/>
            <person name="Reischl U."/>
            <person name="Sanchez S."/>
        </authorList>
    </citation>
    <scope>NUCLEOTIDE SEQUENCE [LARGE SCALE GENOMIC DNA]</scope>
    <source>
        <strain evidence="1 2">15515</strain>
    </source>
</reference>
<evidence type="ECO:0000313" key="2">
    <source>
        <dbReference type="Proteomes" id="UP000180043"/>
    </source>
</evidence>
<dbReference type="AlphaFoldDB" id="A0A1S1LIA2"/>
<evidence type="ECO:0000313" key="1">
    <source>
        <dbReference type="EMBL" id="OHU47437.1"/>
    </source>
</evidence>
<sequence length="87" mass="9580">MYAVDGKISNFETPSEFNDRQEPITIGSRSGWLLHTKNGLSCTVVLPSEQGLAAAQVDLFSELTKQRYDQCPLAVQIATQIEPKIPS</sequence>
<dbReference type="Proteomes" id="UP000180043">
    <property type="component" value="Unassembled WGS sequence"/>
</dbReference>
<accession>A0A1S1LIA2</accession>
<protein>
    <submittedName>
        <fullName evidence="1">Uncharacterized protein</fullName>
    </submittedName>
</protein>
<name>A0A1S1LIA2_MYCCH</name>
<dbReference type="EMBL" id="MLIQ01000042">
    <property type="protein sequence ID" value="OHU47437.1"/>
    <property type="molecule type" value="Genomic_DNA"/>
</dbReference>
<gene>
    <name evidence="1" type="ORF">BKG82_26800</name>
</gene>
<organism evidence="1 2">
    <name type="scientific">Mycobacteroides chelonae</name>
    <name type="common">Mycobacterium chelonae</name>
    <dbReference type="NCBI Taxonomy" id="1774"/>
    <lineage>
        <taxon>Bacteria</taxon>
        <taxon>Bacillati</taxon>
        <taxon>Actinomycetota</taxon>
        <taxon>Actinomycetes</taxon>
        <taxon>Mycobacteriales</taxon>
        <taxon>Mycobacteriaceae</taxon>
        <taxon>Mycobacteroides</taxon>
    </lineage>
</organism>
<proteinExistence type="predicted"/>
<comment type="caution">
    <text evidence="1">The sequence shown here is derived from an EMBL/GenBank/DDBJ whole genome shotgun (WGS) entry which is preliminary data.</text>
</comment>